<keyword evidence="7" id="KW-1133">Transmembrane helix</keyword>
<evidence type="ECO:0000256" key="6">
    <source>
        <dbReference type="RuleBase" id="RU000716"/>
    </source>
</evidence>
<evidence type="ECO:0000256" key="3">
    <source>
        <dbReference type="ARBA" id="ARBA00023082"/>
    </source>
</evidence>
<proteinExistence type="inferred from homology"/>
<evidence type="ECO:0000259" key="9">
    <source>
        <dbReference type="Pfam" id="PF08281"/>
    </source>
</evidence>
<feature type="transmembrane region" description="Helical" evidence="7">
    <location>
        <begin position="463"/>
        <end position="487"/>
    </location>
</feature>
<dbReference type="AlphaFoldDB" id="A0AAE9ZVJ7"/>
<dbReference type="InterPro" id="IPR014284">
    <property type="entry name" value="RNA_pol_sigma-70_dom"/>
</dbReference>
<keyword evidence="7" id="KW-0812">Transmembrane</keyword>
<dbReference type="InterPro" id="IPR039425">
    <property type="entry name" value="RNA_pol_sigma-70-like"/>
</dbReference>
<protein>
    <recommendedName>
        <fullName evidence="6">RNA polymerase sigma factor</fullName>
    </recommendedName>
</protein>
<evidence type="ECO:0000256" key="7">
    <source>
        <dbReference type="SAM" id="Phobius"/>
    </source>
</evidence>
<dbReference type="CDD" id="cd06171">
    <property type="entry name" value="Sigma70_r4"/>
    <property type="match status" value="1"/>
</dbReference>
<feature type="transmembrane region" description="Helical" evidence="7">
    <location>
        <begin position="239"/>
        <end position="257"/>
    </location>
</feature>
<dbReference type="RefSeq" id="WP_330932060.1">
    <property type="nucleotide sequence ID" value="NZ_CP119075.1"/>
</dbReference>
<keyword evidence="4 6" id="KW-0238">DNA-binding</keyword>
<feature type="transmembrane region" description="Helical" evidence="7">
    <location>
        <begin position="400"/>
        <end position="423"/>
    </location>
</feature>
<evidence type="ECO:0000256" key="1">
    <source>
        <dbReference type="ARBA" id="ARBA00010641"/>
    </source>
</evidence>
<dbReference type="Pfam" id="PF08281">
    <property type="entry name" value="Sigma70_r4_2"/>
    <property type="match status" value="1"/>
</dbReference>
<comment type="similarity">
    <text evidence="1 6">Belongs to the sigma-70 factor family. ECF subfamily.</text>
</comment>
<feature type="transmembrane region" description="Helical" evidence="7">
    <location>
        <begin position="429"/>
        <end position="451"/>
    </location>
</feature>
<dbReference type="Pfam" id="PF04542">
    <property type="entry name" value="Sigma70_r2"/>
    <property type="match status" value="1"/>
</dbReference>
<keyword evidence="7" id="KW-0472">Membrane</keyword>
<dbReference type="InterPro" id="IPR036388">
    <property type="entry name" value="WH-like_DNA-bd_sf"/>
</dbReference>
<dbReference type="PANTHER" id="PTHR43133">
    <property type="entry name" value="RNA POLYMERASE ECF-TYPE SIGMA FACTO"/>
    <property type="match status" value="1"/>
</dbReference>
<evidence type="ECO:0000256" key="4">
    <source>
        <dbReference type="ARBA" id="ARBA00023125"/>
    </source>
</evidence>
<dbReference type="PANTHER" id="PTHR43133:SF51">
    <property type="entry name" value="RNA POLYMERASE SIGMA FACTOR"/>
    <property type="match status" value="1"/>
</dbReference>
<dbReference type="InterPro" id="IPR013249">
    <property type="entry name" value="RNA_pol_sigma70_r4_t2"/>
</dbReference>
<dbReference type="InterPro" id="IPR013325">
    <property type="entry name" value="RNA_pol_sigma_r2"/>
</dbReference>
<sequence>MILTETTSDADLVAATLAGDRAAFGRIVERYQRLLCSLAYSAVGSLSESEDIAQEAFVEAWQQLRGLRDPEKLRSWLCGILRHKVGRSRRRAHQEPVNHAVDPELADQIPSAETSAPDHTIHAEEQAILWHALERVPARYREPLVLYYREHRSIEHVAVELDLSEDNVKQRLSRGRKMLKDQALAFVEGALSRSTPGKVFTIGVLASLPVLAPPAKAAGIGAAAAAATKGVGSVAKTTLLAAVLASVSGFIASVMTLRMNLDQARTPAERRTVVRMTVVLLGSAVTFMLLVLGGAMGMRAYPQHVGWAVPLHHAGVVSFAVVWTVLIGRMLRQQRELRSAERVRDREAFADPRDQVGSAASEYRSKRKFLGVPLVHIRFGAADVGQPPVFGWVAGGDRAIGLLFAWGGWAVGCFSGGAVSFGLVSFGAVSFGVIGLGAVAFGGIALGAVSVGYHAVASISATAWLSAQSAILAISRFIAVGKVAIAPHANDESALAMLANPHAERDGLIFCIVMVTLALVPTAIYARAVRRRMKLTRPR</sequence>
<dbReference type="InterPro" id="IPR007627">
    <property type="entry name" value="RNA_pol_sigma70_r2"/>
</dbReference>
<dbReference type="PROSITE" id="PS01063">
    <property type="entry name" value="SIGMA70_ECF"/>
    <property type="match status" value="1"/>
</dbReference>
<dbReference type="InterPro" id="IPR000838">
    <property type="entry name" value="RNA_pol_sigma70_ECF_CS"/>
</dbReference>
<accession>A0AAE9ZVJ7</accession>
<keyword evidence="5 6" id="KW-0804">Transcription</keyword>
<dbReference type="Gene3D" id="1.10.10.10">
    <property type="entry name" value="Winged helix-like DNA-binding domain superfamily/Winged helix DNA-binding domain"/>
    <property type="match status" value="1"/>
</dbReference>
<keyword evidence="3 6" id="KW-0731">Sigma factor</keyword>
<keyword evidence="11" id="KW-1185">Reference proteome</keyword>
<evidence type="ECO:0000256" key="5">
    <source>
        <dbReference type="ARBA" id="ARBA00023163"/>
    </source>
</evidence>
<organism evidence="10 11">
    <name type="scientific">Synoicihabitans lomoniglobus</name>
    <dbReference type="NCBI Taxonomy" id="2909285"/>
    <lineage>
        <taxon>Bacteria</taxon>
        <taxon>Pseudomonadati</taxon>
        <taxon>Verrucomicrobiota</taxon>
        <taxon>Opitutia</taxon>
        <taxon>Opitutales</taxon>
        <taxon>Opitutaceae</taxon>
        <taxon>Synoicihabitans</taxon>
    </lineage>
</organism>
<feature type="domain" description="RNA polymerase sigma-70 region 2" evidence="8">
    <location>
        <begin position="27"/>
        <end position="92"/>
    </location>
</feature>
<dbReference type="KEGG" id="slom:PXH66_14910"/>
<evidence type="ECO:0000313" key="11">
    <source>
        <dbReference type="Proteomes" id="UP001218638"/>
    </source>
</evidence>
<feature type="transmembrane region" description="Helical" evidence="7">
    <location>
        <begin position="278"/>
        <end position="301"/>
    </location>
</feature>
<dbReference type="SUPFAM" id="SSF88946">
    <property type="entry name" value="Sigma2 domain of RNA polymerase sigma factors"/>
    <property type="match status" value="1"/>
</dbReference>
<dbReference type="SUPFAM" id="SSF88659">
    <property type="entry name" value="Sigma3 and sigma4 domains of RNA polymerase sigma factors"/>
    <property type="match status" value="1"/>
</dbReference>
<reference evidence="10" key="1">
    <citation type="submission" date="2023-03" db="EMBL/GenBank/DDBJ databases">
        <title>Lomoglobus Profundus gen. nov., sp. nov., a novel member of the phylum Verrucomicrobia, isolated from deep-marine sediment of South China Sea.</title>
        <authorList>
            <person name="Ahmad T."/>
            <person name="Ishaq S.E."/>
            <person name="Wang F."/>
        </authorList>
    </citation>
    <scope>NUCLEOTIDE SEQUENCE</scope>
    <source>
        <strain evidence="10">LMO-M01</strain>
    </source>
</reference>
<evidence type="ECO:0000313" key="10">
    <source>
        <dbReference type="EMBL" id="WED63625.1"/>
    </source>
</evidence>
<evidence type="ECO:0000259" key="8">
    <source>
        <dbReference type="Pfam" id="PF04542"/>
    </source>
</evidence>
<dbReference type="GO" id="GO:0016987">
    <property type="term" value="F:sigma factor activity"/>
    <property type="evidence" value="ECO:0007669"/>
    <property type="project" value="UniProtKB-KW"/>
</dbReference>
<gene>
    <name evidence="10" type="ORF">PXH66_14910</name>
</gene>
<feature type="transmembrane region" description="Helical" evidence="7">
    <location>
        <begin position="307"/>
        <end position="328"/>
    </location>
</feature>
<dbReference type="GO" id="GO:0006352">
    <property type="term" value="P:DNA-templated transcription initiation"/>
    <property type="evidence" value="ECO:0007669"/>
    <property type="project" value="InterPro"/>
</dbReference>
<dbReference type="Gene3D" id="1.10.1740.10">
    <property type="match status" value="1"/>
</dbReference>
<feature type="transmembrane region" description="Helical" evidence="7">
    <location>
        <begin position="507"/>
        <end position="529"/>
    </location>
</feature>
<dbReference type="EMBL" id="CP119075">
    <property type="protein sequence ID" value="WED63625.1"/>
    <property type="molecule type" value="Genomic_DNA"/>
</dbReference>
<name>A0AAE9ZVJ7_9BACT</name>
<dbReference type="Proteomes" id="UP001218638">
    <property type="component" value="Chromosome"/>
</dbReference>
<keyword evidence="2 6" id="KW-0805">Transcription regulation</keyword>
<dbReference type="InterPro" id="IPR013324">
    <property type="entry name" value="RNA_pol_sigma_r3/r4-like"/>
</dbReference>
<evidence type="ECO:0000256" key="2">
    <source>
        <dbReference type="ARBA" id="ARBA00023015"/>
    </source>
</evidence>
<dbReference type="NCBIfam" id="TIGR02937">
    <property type="entry name" value="sigma70-ECF"/>
    <property type="match status" value="1"/>
</dbReference>
<feature type="domain" description="RNA polymerase sigma factor 70 region 4 type 2" evidence="9">
    <location>
        <begin position="128"/>
        <end position="179"/>
    </location>
</feature>
<dbReference type="GO" id="GO:0003677">
    <property type="term" value="F:DNA binding"/>
    <property type="evidence" value="ECO:0007669"/>
    <property type="project" value="UniProtKB-KW"/>
</dbReference>